<comment type="subunit">
    <text evidence="7">Monomer.</text>
</comment>
<comment type="caution">
    <text evidence="9">The sequence shown here is derived from an EMBL/GenBank/DDBJ whole genome shotgun (WGS) entry which is preliminary data.</text>
</comment>
<dbReference type="SUPFAM" id="SSF55205">
    <property type="entry name" value="EPT/RTPC-like"/>
    <property type="match status" value="1"/>
</dbReference>
<dbReference type="PANTHER" id="PTHR21090:SF5">
    <property type="entry name" value="PENTAFUNCTIONAL AROM POLYPEPTIDE"/>
    <property type="match status" value="1"/>
</dbReference>
<dbReference type="EC" id="2.5.1.19" evidence="7"/>
<comment type="function">
    <text evidence="7">Catalyzes the transfer of the enolpyruvyl moiety of phosphoenolpyruvate (PEP) to the 5-hydroxyl of shikimate-3-phosphate (S3P) to produce enolpyruvyl shikimate-3-phosphate and inorganic phosphate.</text>
</comment>
<feature type="binding site" evidence="7">
    <location>
        <position position="91"/>
    </location>
    <ligand>
        <name>phosphoenolpyruvate</name>
        <dbReference type="ChEBI" id="CHEBI:58702"/>
    </ligand>
</feature>
<feature type="binding site" evidence="7">
    <location>
        <position position="25"/>
    </location>
    <ligand>
        <name>3-phosphoshikimate</name>
        <dbReference type="ChEBI" id="CHEBI:145989"/>
    </ligand>
</feature>
<dbReference type="InterPro" id="IPR001986">
    <property type="entry name" value="Enolpyruvate_Tfrase_dom"/>
</dbReference>
<dbReference type="Pfam" id="PF00275">
    <property type="entry name" value="EPSP_synthase"/>
    <property type="match status" value="1"/>
</dbReference>
<accession>A0ABN0P5J5</accession>
<dbReference type="InterPro" id="IPR036968">
    <property type="entry name" value="Enolpyruvate_Tfrase_sf"/>
</dbReference>
<dbReference type="Gene3D" id="3.65.10.10">
    <property type="entry name" value="Enolpyruvate transferase domain"/>
    <property type="match status" value="2"/>
</dbReference>
<keyword evidence="3 7" id="KW-0028">Amino-acid biosynthesis</keyword>
<evidence type="ECO:0000256" key="7">
    <source>
        <dbReference type="HAMAP-Rule" id="MF_00210"/>
    </source>
</evidence>
<feature type="binding site" evidence="7">
    <location>
        <position position="311"/>
    </location>
    <ligand>
        <name>3-phosphoshikimate</name>
        <dbReference type="ChEBI" id="CHEBI:145989"/>
    </ligand>
</feature>
<evidence type="ECO:0000313" key="10">
    <source>
        <dbReference type="Proteomes" id="UP000016646"/>
    </source>
</evidence>
<comment type="pathway">
    <text evidence="1 7">Metabolic intermediate biosynthesis; chorismate biosynthesis; chorismate from D-erythrose 4-phosphate and phosphoenolpyruvate: step 6/7.</text>
</comment>
<keyword evidence="4 7" id="KW-0808">Transferase</keyword>
<sequence length="433" mass="46383">MQVVASKASLTGSITVPGSKSHTIRACLFAGLADGTSHIYNPVASEDCLSAVKMIRNFGCSVDMRNNEWIVKGIGSKWPQPSFVIDVGNSGTLLSFSAGIAATLHGYSVITGDASICKRPLEDELQGFRQLGAKAFATRKGIDAPPVIIEGPIRSGLVRLKGTLSQHVSGTLMAAALTEGITRIELSDPGEIPFVKMTVGWLESLGVHVEYDHENYVWSEITGSNTFLPFDKTIPSDWESVAFPVVAGILTHSEIVIDNIDMSSTQGDKAIIDLLNEMGAHIETDTVNARLIVHPTNELHGITASLSDFPDALPVLSIAAAFAHGRSQFTNIGVCRLKETDRITLMRKELTKLGVICTEGTDYLEVNGMGGQGIHGGSIESYDDHRIAMAFAVCGLALPPEYAIVINNAECCSVSFPHFYESMNGIGAGYKIK</sequence>
<reference evidence="9 10" key="1">
    <citation type="submission" date="2013-08" db="EMBL/GenBank/DDBJ databases">
        <authorList>
            <person name="Durkin A.S."/>
            <person name="Haft D.R."/>
            <person name="McCorrison J."/>
            <person name="Torralba M."/>
            <person name="Gillis M."/>
            <person name="Haft D.H."/>
            <person name="Methe B."/>
            <person name="Sutton G."/>
            <person name="Nelson K.E."/>
        </authorList>
    </citation>
    <scope>NUCLEOTIDE SEQUENCE [LARGE SCALE GENOMIC DNA]</scope>
    <source>
        <strain evidence="9 10">ATCC 35536</strain>
    </source>
</reference>
<feature type="binding site" evidence="7">
    <location>
        <position position="166"/>
    </location>
    <ligand>
        <name>3-phosphoshikimate</name>
        <dbReference type="ChEBI" id="CHEBI:145989"/>
    </ligand>
</feature>
<feature type="binding site" evidence="7">
    <location>
        <position position="21"/>
    </location>
    <ligand>
        <name>3-phosphoshikimate</name>
        <dbReference type="ChEBI" id="CHEBI:145989"/>
    </ligand>
</feature>
<gene>
    <name evidence="7 9" type="primary">aroA</name>
    <name evidence="9" type="ORF">HMPREF0860_1870</name>
</gene>
<feature type="active site" description="Proton acceptor" evidence="7">
    <location>
        <position position="311"/>
    </location>
</feature>
<dbReference type="Proteomes" id="UP000016646">
    <property type="component" value="Unassembled WGS sequence"/>
</dbReference>
<evidence type="ECO:0000256" key="6">
    <source>
        <dbReference type="ARBA" id="ARBA00044633"/>
    </source>
</evidence>
<comment type="catalytic activity">
    <reaction evidence="6">
        <text>3-phosphoshikimate + phosphoenolpyruvate = 5-O-(1-carboxyvinyl)-3-phosphoshikimate + phosphate</text>
        <dbReference type="Rhea" id="RHEA:21256"/>
        <dbReference type="ChEBI" id="CHEBI:43474"/>
        <dbReference type="ChEBI" id="CHEBI:57701"/>
        <dbReference type="ChEBI" id="CHEBI:58702"/>
        <dbReference type="ChEBI" id="CHEBI:145989"/>
        <dbReference type="EC" id="2.5.1.19"/>
    </reaction>
    <physiologicalReaction direction="left-to-right" evidence="6">
        <dbReference type="Rhea" id="RHEA:21257"/>
    </physiologicalReaction>
</comment>
<feature type="binding site" evidence="7">
    <location>
        <position position="342"/>
    </location>
    <ligand>
        <name>phosphoenolpyruvate</name>
        <dbReference type="ChEBI" id="CHEBI:58702"/>
    </ligand>
</feature>
<feature type="domain" description="Enolpyruvate transferase" evidence="8">
    <location>
        <begin position="7"/>
        <end position="423"/>
    </location>
</feature>
<keyword evidence="7" id="KW-0963">Cytoplasm</keyword>
<evidence type="ECO:0000256" key="3">
    <source>
        <dbReference type="ARBA" id="ARBA00022605"/>
    </source>
</evidence>
<feature type="binding site" evidence="7">
    <location>
        <position position="119"/>
    </location>
    <ligand>
        <name>phosphoenolpyruvate</name>
        <dbReference type="ChEBI" id="CHEBI:58702"/>
    </ligand>
</feature>
<evidence type="ECO:0000256" key="1">
    <source>
        <dbReference type="ARBA" id="ARBA00004811"/>
    </source>
</evidence>
<evidence type="ECO:0000313" key="9">
    <source>
        <dbReference type="EMBL" id="ERJ98967.1"/>
    </source>
</evidence>
<dbReference type="EMBL" id="AVQI01000079">
    <property type="protein sequence ID" value="ERJ98967.1"/>
    <property type="molecule type" value="Genomic_DNA"/>
</dbReference>
<dbReference type="InterPro" id="IPR023193">
    <property type="entry name" value="EPSP_synthase_CS"/>
</dbReference>
<evidence type="ECO:0000256" key="2">
    <source>
        <dbReference type="ARBA" id="ARBA00009948"/>
    </source>
</evidence>
<keyword evidence="5 7" id="KW-0057">Aromatic amino acid biosynthesis</keyword>
<dbReference type="InterPro" id="IPR013792">
    <property type="entry name" value="RNA3'P_cycl/enolpyr_Trfase_a/b"/>
</dbReference>
<dbReference type="NCBIfam" id="TIGR01356">
    <property type="entry name" value="aroA"/>
    <property type="match status" value="1"/>
</dbReference>
<dbReference type="GO" id="GO:0003866">
    <property type="term" value="F:3-phosphoshikimate 1-carboxyvinyltransferase activity"/>
    <property type="evidence" value="ECO:0007669"/>
    <property type="project" value="UniProtKB-EC"/>
</dbReference>
<evidence type="ECO:0000256" key="4">
    <source>
        <dbReference type="ARBA" id="ARBA00022679"/>
    </source>
</evidence>
<feature type="binding site" evidence="7">
    <location>
        <position position="165"/>
    </location>
    <ligand>
        <name>3-phosphoshikimate</name>
        <dbReference type="ChEBI" id="CHEBI:145989"/>
    </ligand>
</feature>
<dbReference type="InterPro" id="IPR006264">
    <property type="entry name" value="EPSP_synthase"/>
</dbReference>
<dbReference type="RefSeq" id="WP_021495772.1">
    <property type="nucleotide sequence ID" value="NZ_AVQI01000079.1"/>
</dbReference>
<dbReference type="PANTHER" id="PTHR21090">
    <property type="entry name" value="AROM/DEHYDROQUINATE SYNTHASE"/>
    <property type="match status" value="1"/>
</dbReference>
<comment type="similarity">
    <text evidence="2 7">Belongs to the EPSP synthase family.</text>
</comment>
<feature type="binding site" evidence="7">
    <location>
        <position position="166"/>
    </location>
    <ligand>
        <name>phosphoenolpyruvate</name>
        <dbReference type="ChEBI" id="CHEBI:58702"/>
    </ligand>
</feature>
<protein>
    <recommendedName>
        <fullName evidence="7">3-phosphoshikimate 1-carboxyvinyltransferase</fullName>
        <ecNumber evidence="7">2.5.1.19</ecNumber>
    </recommendedName>
    <alternativeName>
        <fullName evidence="7">5-enolpyruvylshikimate-3-phosphate synthase</fullName>
        <shortName evidence="7">EPSP synthase</shortName>
        <shortName evidence="7">EPSPS</shortName>
    </alternativeName>
</protein>
<evidence type="ECO:0000259" key="8">
    <source>
        <dbReference type="Pfam" id="PF00275"/>
    </source>
</evidence>
<comment type="caution">
    <text evidence="7">Lacks conserved residue(s) required for the propagation of feature annotation.</text>
</comment>
<dbReference type="HAMAP" id="MF_00210">
    <property type="entry name" value="EPSP_synth"/>
    <property type="match status" value="1"/>
</dbReference>
<dbReference type="PROSITE" id="PS00885">
    <property type="entry name" value="EPSP_SYNTHASE_2"/>
    <property type="match status" value="1"/>
</dbReference>
<feature type="binding site" evidence="7">
    <location>
        <position position="338"/>
    </location>
    <ligand>
        <name>3-phosphoshikimate</name>
        <dbReference type="ChEBI" id="CHEBI:145989"/>
    </ligand>
</feature>
<evidence type="ECO:0000256" key="5">
    <source>
        <dbReference type="ARBA" id="ARBA00023141"/>
    </source>
</evidence>
<feature type="binding site" evidence="7">
    <location>
        <position position="20"/>
    </location>
    <ligand>
        <name>3-phosphoshikimate</name>
        <dbReference type="ChEBI" id="CHEBI:145989"/>
    </ligand>
</feature>
<proteinExistence type="inferred from homology"/>
<dbReference type="CDD" id="cd01556">
    <property type="entry name" value="EPSP_synthase"/>
    <property type="match status" value="1"/>
</dbReference>
<name>A0ABN0P5J5_TRESO</name>
<dbReference type="PIRSF" id="PIRSF000505">
    <property type="entry name" value="EPSPS"/>
    <property type="match status" value="1"/>
</dbReference>
<comment type="subcellular location">
    <subcellularLocation>
        <location evidence="7">Cytoplasm</location>
    </subcellularLocation>
</comment>
<keyword evidence="10" id="KW-1185">Reference proteome</keyword>
<feature type="binding site" evidence="7">
    <location>
        <position position="386"/>
    </location>
    <ligand>
        <name>phosphoenolpyruvate</name>
        <dbReference type="ChEBI" id="CHEBI:58702"/>
    </ligand>
</feature>
<organism evidence="9 10">
    <name type="scientific">Treponema socranskii subsp. socranskii VPI DR56BR1116 = ATCC 35536</name>
    <dbReference type="NCBI Taxonomy" id="1125725"/>
    <lineage>
        <taxon>Bacteria</taxon>
        <taxon>Pseudomonadati</taxon>
        <taxon>Spirochaetota</taxon>
        <taxon>Spirochaetia</taxon>
        <taxon>Spirochaetales</taxon>
        <taxon>Treponemataceae</taxon>
        <taxon>Treponema</taxon>
    </lineage>
</organism>
<feature type="binding site" evidence="7">
    <location>
        <position position="20"/>
    </location>
    <ligand>
        <name>phosphoenolpyruvate</name>
        <dbReference type="ChEBI" id="CHEBI:58702"/>
    </ligand>
</feature>